<feature type="domain" description="MacB-like periplasmic core" evidence="8">
    <location>
        <begin position="20"/>
        <end position="251"/>
    </location>
</feature>
<evidence type="ECO:0000313" key="10">
    <source>
        <dbReference type="Proteomes" id="UP000772618"/>
    </source>
</evidence>
<feature type="domain" description="ABC3 transporter permease C-terminal" evidence="7">
    <location>
        <begin position="299"/>
        <end position="405"/>
    </location>
</feature>
<protein>
    <submittedName>
        <fullName evidence="9">ABC transporter permease</fullName>
    </submittedName>
</protein>
<dbReference type="EMBL" id="JAHESD010000016">
    <property type="protein sequence ID" value="MBT1703538.1"/>
    <property type="molecule type" value="Genomic_DNA"/>
</dbReference>
<keyword evidence="5 6" id="KW-0472">Membrane</keyword>
<dbReference type="InterPro" id="IPR050250">
    <property type="entry name" value="Macrolide_Exporter_MacB"/>
</dbReference>
<feature type="transmembrane region" description="Helical" evidence="6">
    <location>
        <begin position="385"/>
        <end position="411"/>
    </location>
</feature>
<dbReference type="RefSeq" id="WP_254153498.1">
    <property type="nucleotide sequence ID" value="NZ_JAHESD010000016.1"/>
</dbReference>
<comment type="subcellular location">
    <subcellularLocation>
        <location evidence="1">Cell membrane</location>
        <topology evidence="1">Multi-pass membrane protein</topology>
    </subcellularLocation>
</comment>
<feature type="transmembrane region" description="Helical" evidence="6">
    <location>
        <begin position="293"/>
        <end position="313"/>
    </location>
</feature>
<evidence type="ECO:0000313" key="9">
    <source>
        <dbReference type="EMBL" id="MBT1703538.1"/>
    </source>
</evidence>
<feature type="transmembrane region" description="Helical" evidence="6">
    <location>
        <begin position="739"/>
        <end position="758"/>
    </location>
</feature>
<dbReference type="Pfam" id="PF02687">
    <property type="entry name" value="FtsX"/>
    <property type="match status" value="2"/>
</dbReference>
<dbReference type="Proteomes" id="UP000772618">
    <property type="component" value="Unassembled WGS sequence"/>
</dbReference>
<organism evidence="9 10">
    <name type="scientific">Chryseosolibacter indicus</name>
    <dbReference type="NCBI Taxonomy" id="2782351"/>
    <lineage>
        <taxon>Bacteria</taxon>
        <taxon>Pseudomonadati</taxon>
        <taxon>Bacteroidota</taxon>
        <taxon>Cytophagia</taxon>
        <taxon>Cytophagales</taxon>
        <taxon>Chryseotaleaceae</taxon>
        <taxon>Chryseosolibacter</taxon>
    </lineage>
</organism>
<dbReference type="PANTHER" id="PTHR30572">
    <property type="entry name" value="MEMBRANE COMPONENT OF TRANSPORTER-RELATED"/>
    <property type="match status" value="1"/>
</dbReference>
<keyword evidence="4 6" id="KW-1133">Transmembrane helix</keyword>
<feature type="transmembrane region" description="Helical" evidence="6">
    <location>
        <begin position="773"/>
        <end position="793"/>
    </location>
</feature>
<evidence type="ECO:0000256" key="6">
    <source>
        <dbReference type="SAM" id="Phobius"/>
    </source>
</evidence>
<evidence type="ECO:0000259" key="8">
    <source>
        <dbReference type="Pfam" id="PF12704"/>
    </source>
</evidence>
<gene>
    <name evidence="9" type="ORF">KK060_09625</name>
</gene>
<feature type="transmembrane region" description="Helical" evidence="6">
    <location>
        <begin position="340"/>
        <end position="365"/>
    </location>
</feature>
<feature type="transmembrane region" description="Helical" evidence="6">
    <location>
        <begin position="21"/>
        <end position="41"/>
    </location>
</feature>
<evidence type="ECO:0000256" key="2">
    <source>
        <dbReference type="ARBA" id="ARBA00022475"/>
    </source>
</evidence>
<keyword evidence="10" id="KW-1185">Reference proteome</keyword>
<sequence length="810" mass="90160">MIRNFMIIALRNMLRNKAYSLINIIGLSVGVACCLLLGLYIQDEISYDQHHKDKQNLYRVTSTLSQNGEEKIPMVTTSAPILWGIKDEIPEFETVTRLVNPPGVALNLISYDDKQFYEPNGYMADSTLFNIFTYDFIEGNSKKALTEPNSIVITDELAKKIFAHEPALNKILNVDQGGSKADYKITGVIKAQRNSHIQANFFVSLNSNSGWGDFLKRPSVADEWGGQNFMLSYVKLKDGHDTKDVVAKMNKVFMKHGAEDLKALGYAKTLNLERITDIHLYSSAGGKTPSITYIYIIASIAGFILVIACINFMNLSTAKATKRASEVGLRKTLGAYRSSLITQFLGEALVIVFIAILISIVIVQLSLPAFNTFTGKTIGLTSVNMIGIVLSLLCITVVTGLVAGSYPAFYLSSFQPASVLKGKSTLQAGNSILRRSLVVFQFVIAITLVCGMIIIGKQLKYIQEKNLGFNAEHRIVLPLRTNTAQSHIASLGNELKKIPGVKNFTATNYIPGSEIFTDLHIYAQGGNMENAIHFRRNPVEPNYLDVLDLKIIAGRNFYENRSTDLEKNIIVNREAAKQLGFKPETIIGEPLYFEWQGEKTEFKVIGVMEDYHQVSLKEAISPILFFIPTEAAYDYMIVSLEANHMKENIGTLESTWKAVNQDTPFEYSFLDDNIMKQYQQDQKTAGLITTFTIIAMIISCLGLYGLSTYMAERRFKEIGVRKVLGASVQQIVAMMSGEFVRLVLLAFVIAVPLSWFFINKWLEGFKYKTSADPFVFILAGSAALFIALLTISFESIRAASGNPVNALRNE</sequence>
<evidence type="ECO:0000256" key="1">
    <source>
        <dbReference type="ARBA" id="ARBA00004651"/>
    </source>
</evidence>
<feature type="domain" description="MacB-like periplasmic core" evidence="8">
    <location>
        <begin position="443"/>
        <end position="638"/>
    </location>
</feature>
<accession>A0ABS5VR90</accession>
<feature type="domain" description="ABC3 transporter permease C-terminal" evidence="7">
    <location>
        <begin position="690"/>
        <end position="803"/>
    </location>
</feature>
<feature type="transmembrane region" description="Helical" evidence="6">
    <location>
        <begin position="432"/>
        <end position="455"/>
    </location>
</feature>
<evidence type="ECO:0000259" key="7">
    <source>
        <dbReference type="Pfam" id="PF02687"/>
    </source>
</evidence>
<keyword evidence="2" id="KW-1003">Cell membrane</keyword>
<reference evidence="9 10" key="1">
    <citation type="submission" date="2021-05" db="EMBL/GenBank/DDBJ databases">
        <title>A Polyphasic approach of four new species of the genus Ohtaekwangia: Ohtaekwangia histidinii sp. nov., Ohtaekwangia cretensis sp. nov., Ohtaekwangia indiensis sp. nov., Ohtaekwangia reichenbachii sp. nov. from diverse environment.</title>
        <authorList>
            <person name="Octaviana S."/>
        </authorList>
    </citation>
    <scope>NUCLEOTIDE SEQUENCE [LARGE SCALE GENOMIC DNA]</scope>
    <source>
        <strain evidence="9 10">PWU20</strain>
    </source>
</reference>
<proteinExistence type="predicted"/>
<keyword evidence="3 6" id="KW-0812">Transmembrane</keyword>
<dbReference type="PROSITE" id="PS51257">
    <property type="entry name" value="PROKAR_LIPOPROTEIN"/>
    <property type="match status" value="1"/>
</dbReference>
<dbReference type="InterPro" id="IPR025857">
    <property type="entry name" value="MacB_PCD"/>
</dbReference>
<evidence type="ECO:0000256" key="3">
    <source>
        <dbReference type="ARBA" id="ARBA00022692"/>
    </source>
</evidence>
<evidence type="ECO:0000256" key="5">
    <source>
        <dbReference type="ARBA" id="ARBA00023136"/>
    </source>
</evidence>
<evidence type="ECO:0000256" key="4">
    <source>
        <dbReference type="ARBA" id="ARBA00022989"/>
    </source>
</evidence>
<dbReference type="PANTHER" id="PTHR30572:SF18">
    <property type="entry name" value="ABC-TYPE MACROLIDE FAMILY EXPORT SYSTEM PERMEASE COMPONENT 2"/>
    <property type="match status" value="1"/>
</dbReference>
<feature type="transmembrane region" description="Helical" evidence="6">
    <location>
        <begin position="685"/>
        <end position="706"/>
    </location>
</feature>
<dbReference type="Pfam" id="PF12704">
    <property type="entry name" value="MacB_PCD"/>
    <property type="match status" value="2"/>
</dbReference>
<name>A0ABS5VR90_9BACT</name>
<comment type="caution">
    <text evidence="9">The sequence shown here is derived from an EMBL/GenBank/DDBJ whole genome shotgun (WGS) entry which is preliminary data.</text>
</comment>
<dbReference type="InterPro" id="IPR003838">
    <property type="entry name" value="ABC3_permease_C"/>
</dbReference>